<sequence>MRFGFCSQGKARQARPPGNVPYLIPWRCFFPVALTLTGLRVCSHLWIGSPDKAR</sequence>
<accession>A0ABT6E8T0</accession>
<reference evidence="1" key="1">
    <citation type="submission" date="2023-03" db="EMBL/GenBank/DDBJ databases">
        <title>identification of new KPC variant in Klebsiella huaxiensis from the Hospital Sewage Samples in China.</title>
        <authorList>
            <person name="Wu Y."/>
        </authorList>
    </citation>
    <scope>NUCLEOTIDE SEQUENCE</scope>
    <source>
        <strain evidence="1">ZR-9</strain>
    </source>
</reference>
<gene>
    <name evidence="1" type="ORF">OXR69_007920</name>
</gene>
<dbReference type="EMBL" id="JAPQEX020000001">
    <property type="protein sequence ID" value="MDG1641804.1"/>
    <property type="molecule type" value="Genomic_DNA"/>
</dbReference>
<keyword evidence="2" id="KW-1185">Reference proteome</keyword>
<comment type="caution">
    <text evidence="1">The sequence shown here is derived from an EMBL/GenBank/DDBJ whole genome shotgun (WGS) entry which is preliminary data.</text>
</comment>
<dbReference type="RefSeq" id="WP_167492813.1">
    <property type="nucleotide sequence ID" value="NZ_CP036175.1"/>
</dbReference>
<evidence type="ECO:0000313" key="1">
    <source>
        <dbReference type="EMBL" id="MDG1641804.1"/>
    </source>
</evidence>
<evidence type="ECO:0000313" key="2">
    <source>
        <dbReference type="Proteomes" id="UP001075001"/>
    </source>
</evidence>
<protein>
    <submittedName>
        <fullName evidence="1">Uncharacterized protein</fullName>
    </submittedName>
</protein>
<organism evidence="1 2">
    <name type="scientific">Klebsiella huaxiensis</name>
    <dbReference type="NCBI Taxonomy" id="2153354"/>
    <lineage>
        <taxon>Bacteria</taxon>
        <taxon>Pseudomonadati</taxon>
        <taxon>Pseudomonadota</taxon>
        <taxon>Gammaproteobacteria</taxon>
        <taxon>Enterobacterales</taxon>
        <taxon>Enterobacteriaceae</taxon>
        <taxon>Klebsiella/Raoultella group</taxon>
        <taxon>Klebsiella</taxon>
    </lineage>
</organism>
<name>A0ABT6E8T0_9ENTR</name>
<dbReference type="Proteomes" id="UP001075001">
    <property type="component" value="Unassembled WGS sequence"/>
</dbReference>
<proteinExistence type="predicted"/>